<evidence type="ECO:0000256" key="2">
    <source>
        <dbReference type="ARBA" id="ARBA00023125"/>
    </source>
</evidence>
<evidence type="ECO:0000256" key="3">
    <source>
        <dbReference type="ARBA" id="ARBA00023172"/>
    </source>
</evidence>
<organism evidence="5 6">
    <name type="scientific">Candidatus Borrelia fainii</name>
    <dbReference type="NCBI Taxonomy" id="2518322"/>
    <lineage>
        <taxon>Bacteria</taxon>
        <taxon>Pseudomonadati</taxon>
        <taxon>Spirochaetota</taxon>
        <taxon>Spirochaetia</taxon>
        <taxon>Spirochaetales</taxon>
        <taxon>Borreliaceae</taxon>
        <taxon>Borrelia</taxon>
    </lineage>
</organism>
<dbReference type="InterPro" id="IPR002104">
    <property type="entry name" value="Integrase_catalytic"/>
</dbReference>
<dbReference type="PANTHER" id="PTHR30349">
    <property type="entry name" value="PHAGE INTEGRASE-RELATED"/>
    <property type="match status" value="1"/>
</dbReference>
<feature type="domain" description="Tyr recombinase" evidence="4">
    <location>
        <begin position="15"/>
        <end position="189"/>
    </location>
</feature>
<dbReference type="InterPro" id="IPR011010">
    <property type="entry name" value="DNA_brk_join_enz"/>
</dbReference>
<dbReference type="Gene3D" id="1.10.443.10">
    <property type="entry name" value="Intergrase catalytic core"/>
    <property type="match status" value="1"/>
</dbReference>
<protein>
    <recommendedName>
        <fullName evidence="4">Tyr recombinase domain-containing protein</fullName>
    </recommendedName>
</protein>
<dbReference type="Proteomes" id="UP001317516">
    <property type="component" value="Chromosome"/>
</dbReference>
<accession>A0ABM8DIZ2</accession>
<name>A0ABM8DIZ2_9SPIR</name>
<keyword evidence="6" id="KW-1185">Reference proteome</keyword>
<dbReference type="SUPFAM" id="SSF56349">
    <property type="entry name" value="DNA breaking-rejoining enzymes"/>
    <property type="match status" value="1"/>
</dbReference>
<keyword evidence="2" id="KW-0238">DNA-binding</keyword>
<evidence type="ECO:0000259" key="4">
    <source>
        <dbReference type="PROSITE" id="PS51898"/>
    </source>
</evidence>
<evidence type="ECO:0000256" key="1">
    <source>
        <dbReference type="ARBA" id="ARBA00008857"/>
    </source>
</evidence>
<dbReference type="PROSITE" id="PS51898">
    <property type="entry name" value="TYR_RECOMBINASE"/>
    <property type="match status" value="1"/>
</dbReference>
<gene>
    <name evidence="5" type="ORF">BOFE_00950</name>
</gene>
<dbReference type="InterPro" id="IPR050090">
    <property type="entry name" value="Tyrosine_recombinase_XerCD"/>
</dbReference>
<evidence type="ECO:0000313" key="5">
    <source>
        <dbReference type="EMBL" id="BDU62555.1"/>
    </source>
</evidence>
<dbReference type="Pfam" id="PF00589">
    <property type="entry name" value="Phage_integrase"/>
    <property type="match status" value="1"/>
</dbReference>
<reference evidence="5 6" key="1">
    <citation type="submission" date="2022-11" db="EMBL/GenBank/DDBJ databases">
        <title>Genome sequence of clinical isolate of the human pathogenic Borrelia fainii.</title>
        <authorList>
            <person name="Itokawa K."/>
            <person name="Sato K."/>
            <person name="Qiu Y."/>
        </authorList>
    </citation>
    <scope>NUCLEOTIDE SEQUENCE [LARGE SCALE GENOMIC DNA]</scope>
    <source>
        <strain evidence="5 6">Qtaro</strain>
    </source>
</reference>
<dbReference type="InterPro" id="IPR013762">
    <property type="entry name" value="Integrase-like_cat_sf"/>
</dbReference>
<proteinExistence type="inferred from homology"/>
<dbReference type="RefSeq" id="WP_281860765.1">
    <property type="nucleotide sequence ID" value="NZ_AP027070.1"/>
</dbReference>
<dbReference type="PANTHER" id="PTHR30349:SF41">
    <property type="entry name" value="INTEGRASE_RECOMBINASE PROTEIN MJ0367-RELATED"/>
    <property type="match status" value="1"/>
</dbReference>
<dbReference type="CDD" id="cd00397">
    <property type="entry name" value="DNA_BRE_C"/>
    <property type="match status" value="1"/>
</dbReference>
<dbReference type="EMBL" id="AP027070">
    <property type="protein sequence ID" value="BDU62555.1"/>
    <property type="molecule type" value="Genomic_DNA"/>
</dbReference>
<sequence length="189" mass="22385">MSNEVKTIKKKYTRKIPNILEKDEINLLLDSFKITSRIQYRNKLLIKLILSTGLKISEAINLKWIDVNQNSGRIRVKKEKLSQNRTLRINPKFFAELNEMYAKFKIAKNIYLFENNNGKQLCMRVINKMLRNKSIKLGFEKRIYFDLLRYTYLTNVYKKTQNLRTVQNIAGYSSIMTSTIYANIKSKNL</sequence>
<keyword evidence="3" id="KW-0233">DNA recombination</keyword>
<evidence type="ECO:0000313" key="6">
    <source>
        <dbReference type="Proteomes" id="UP001317516"/>
    </source>
</evidence>
<comment type="similarity">
    <text evidence="1">Belongs to the 'phage' integrase family.</text>
</comment>